<evidence type="ECO:0000256" key="4">
    <source>
        <dbReference type="ARBA" id="ARBA00022692"/>
    </source>
</evidence>
<dbReference type="GO" id="GO:0022857">
    <property type="term" value="F:transmembrane transporter activity"/>
    <property type="evidence" value="ECO:0007669"/>
    <property type="project" value="InterPro"/>
</dbReference>
<comment type="subcellular location">
    <subcellularLocation>
        <location evidence="1">Cell membrane</location>
        <topology evidence="1">Multi-pass membrane protein</topology>
    </subcellularLocation>
</comment>
<organism evidence="9 10">
    <name type="scientific">Candidatus Zambryskibacteria bacterium RIFCSPLOWO2_01_FULL_43_17</name>
    <dbReference type="NCBI Taxonomy" id="1802760"/>
    <lineage>
        <taxon>Bacteria</taxon>
        <taxon>Candidatus Zambryskiibacteriota</taxon>
    </lineage>
</organism>
<dbReference type="Proteomes" id="UP000179283">
    <property type="component" value="Unassembled WGS sequence"/>
</dbReference>
<gene>
    <name evidence="9" type="ORF">A2920_02590</name>
</gene>
<evidence type="ECO:0000256" key="2">
    <source>
        <dbReference type="ARBA" id="ARBA00022448"/>
    </source>
</evidence>
<dbReference type="EMBL" id="MHWD01000025">
    <property type="protein sequence ID" value="OHB03230.1"/>
    <property type="molecule type" value="Genomic_DNA"/>
</dbReference>
<feature type="transmembrane region" description="Helical" evidence="7">
    <location>
        <begin position="47"/>
        <end position="66"/>
    </location>
</feature>
<feature type="domain" description="Major facilitator superfamily (MFS) profile" evidence="8">
    <location>
        <begin position="213"/>
        <end position="392"/>
    </location>
</feature>
<keyword evidence="6 7" id="KW-0472">Membrane</keyword>
<evidence type="ECO:0000256" key="1">
    <source>
        <dbReference type="ARBA" id="ARBA00004651"/>
    </source>
</evidence>
<feature type="transmembrane region" description="Helical" evidence="7">
    <location>
        <begin position="78"/>
        <end position="95"/>
    </location>
</feature>
<feature type="transmembrane region" description="Helical" evidence="7">
    <location>
        <begin position="345"/>
        <end position="365"/>
    </location>
</feature>
<evidence type="ECO:0000313" key="9">
    <source>
        <dbReference type="EMBL" id="OHB03230.1"/>
    </source>
</evidence>
<comment type="caution">
    <text evidence="9">The sequence shown here is derived from an EMBL/GenBank/DDBJ whole genome shotgun (WGS) entry which is preliminary data.</text>
</comment>
<evidence type="ECO:0000256" key="7">
    <source>
        <dbReference type="SAM" id="Phobius"/>
    </source>
</evidence>
<dbReference type="InterPro" id="IPR050171">
    <property type="entry name" value="MFS_Transporters"/>
</dbReference>
<feature type="transmembrane region" description="Helical" evidence="7">
    <location>
        <begin position="371"/>
        <end position="388"/>
    </location>
</feature>
<dbReference type="Pfam" id="PF07690">
    <property type="entry name" value="MFS_1"/>
    <property type="match status" value="1"/>
</dbReference>
<reference evidence="9 10" key="1">
    <citation type="journal article" date="2016" name="Nat. Commun.">
        <title>Thousands of microbial genomes shed light on interconnected biogeochemical processes in an aquifer system.</title>
        <authorList>
            <person name="Anantharaman K."/>
            <person name="Brown C.T."/>
            <person name="Hug L.A."/>
            <person name="Sharon I."/>
            <person name="Castelle C.J."/>
            <person name="Probst A.J."/>
            <person name="Thomas B.C."/>
            <person name="Singh A."/>
            <person name="Wilkins M.J."/>
            <person name="Karaoz U."/>
            <person name="Brodie E.L."/>
            <person name="Williams K.H."/>
            <person name="Hubbard S.S."/>
            <person name="Banfield J.F."/>
        </authorList>
    </citation>
    <scope>NUCLEOTIDE SEQUENCE [LARGE SCALE GENOMIC DNA]</scope>
</reference>
<evidence type="ECO:0000256" key="3">
    <source>
        <dbReference type="ARBA" id="ARBA00022475"/>
    </source>
</evidence>
<dbReference type="InterPro" id="IPR036259">
    <property type="entry name" value="MFS_trans_sf"/>
</dbReference>
<dbReference type="GO" id="GO:0005886">
    <property type="term" value="C:plasma membrane"/>
    <property type="evidence" value="ECO:0007669"/>
    <property type="project" value="UniProtKB-SubCell"/>
</dbReference>
<evidence type="ECO:0000256" key="6">
    <source>
        <dbReference type="ARBA" id="ARBA00023136"/>
    </source>
</evidence>
<feature type="transmembrane region" description="Helical" evidence="7">
    <location>
        <begin position="217"/>
        <end position="237"/>
    </location>
</feature>
<keyword evidence="5 7" id="KW-1133">Transmembrane helix</keyword>
<dbReference type="InterPro" id="IPR011701">
    <property type="entry name" value="MFS"/>
</dbReference>
<feature type="transmembrane region" description="Helical" evidence="7">
    <location>
        <begin position="101"/>
        <end position="124"/>
    </location>
</feature>
<keyword evidence="3" id="KW-1003">Cell membrane</keyword>
<dbReference type="SUPFAM" id="SSF103473">
    <property type="entry name" value="MFS general substrate transporter"/>
    <property type="match status" value="2"/>
</dbReference>
<evidence type="ECO:0000256" key="5">
    <source>
        <dbReference type="ARBA" id="ARBA00022989"/>
    </source>
</evidence>
<feature type="transmembrane region" description="Helical" evidence="7">
    <location>
        <begin position="304"/>
        <end position="324"/>
    </location>
</feature>
<keyword evidence="2" id="KW-0813">Transport</keyword>
<dbReference type="AlphaFoldDB" id="A0A1G2U2X1"/>
<keyword evidence="4 7" id="KW-0812">Transmembrane</keyword>
<dbReference type="PANTHER" id="PTHR23517">
    <property type="entry name" value="RESISTANCE PROTEIN MDTM, PUTATIVE-RELATED-RELATED"/>
    <property type="match status" value="1"/>
</dbReference>
<feature type="transmembrane region" description="Helical" evidence="7">
    <location>
        <begin position="168"/>
        <end position="187"/>
    </location>
</feature>
<accession>A0A1G2U2X1</accession>
<dbReference type="InterPro" id="IPR020846">
    <property type="entry name" value="MFS_dom"/>
</dbReference>
<protein>
    <recommendedName>
        <fullName evidence="8">Major facilitator superfamily (MFS) profile domain-containing protein</fullName>
    </recommendedName>
</protein>
<feature type="transmembrane region" description="Helical" evidence="7">
    <location>
        <begin position="14"/>
        <end position="35"/>
    </location>
</feature>
<evidence type="ECO:0000259" key="8">
    <source>
        <dbReference type="PROSITE" id="PS50850"/>
    </source>
</evidence>
<dbReference type="Gene3D" id="1.20.1250.20">
    <property type="entry name" value="MFS general substrate transporter like domains"/>
    <property type="match status" value="2"/>
</dbReference>
<feature type="transmembrane region" description="Helical" evidence="7">
    <location>
        <begin position="280"/>
        <end position="298"/>
    </location>
</feature>
<sequence>MHETLTHIRHSHKIIPLFIANFFIALHYILVIYINSSFLKEFLSARSISALYTCGAILSFILFIFAPKLVKKVSNFKFLISIFAIEAFALLTMAFTSSVLIVVLGFLLYFITVYAIFYSMDVFLETAIKKEHHTGILRAVYLTIANLGIILGPSLLTFLAHDGDYTRVYIAAALSLLPAGLLAYTYFEKIGEPKISHFNLRQTISDLRKRKNVRRIIFVNFILQFFFAWMVIYTPIYLHENIGIPWKELGFVLSFMLLPFVLFQLPAGELADRFWGEKELLVGGVVIMLLSTAFIPFLTTSLAIIWAITLFITRIGASIVEISSDTYFFRQVTGDDANLISAYRAVIPLALILAPIVFSLTSYFLNLRNSYFILALAISIALVPLIRIRDTK</sequence>
<evidence type="ECO:0000313" key="10">
    <source>
        <dbReference type="Proteomes" id="UP000179283"/>
    </source>
</evidence>
<feature type="transmembrane region" description="Helical" evidence="7">
    <location>
        <begin position="136"/>
        <end position="156"/>
    </location>
</feature>
<dbReference type="PROSITE" id="PS50850">
    <property type="entry name" value="MFS"/>
    <property type="match status" value="1"/>
</dbReference>
<name>A0A1G2U2X1_9BACT</name>
<proteinExistence type="predicted"/>
<dbReference type="PANTHER" id="PTHR23517:SF3">
    <property type="entry name" value="INTEGRAL MEMBRANE TRANSPORT PROTEIN"/>
    <property type="match status" value="1"/>
</dbReference>
<feature type="transmembrane region" description="Helical" evidence="7">
    <location>
        <begin position="249"/>
        <end position="268"/>
    </location>
</feature>